<dbReference type="PANTHER" id="PTHR43329">
    <property type="entry name" value="EPOXIDE HYDROLASE"/>
    <property type="match status" value="1"/>
</dbReference>
<feature type="domain" description="AB hydrolase-1" evidence="2">
    <location>
        <begin position="25"/>
        <end position="266"/>
    </location>
</feature>
<dbReference type="AlphaFoldDB" id="A0A1T4MGL4"/>
<dbReference type="PRINTS" id="PR00412">
    <property type="entry name" value="EPOXHYDRLASE"/>
</dbReference>
<dbReference type="SUPFAM" id="SSF53474">
    <property type="entry name" value="alpha/beta-Hydrolases"/>
    <property type="match status" value="1"/>
</dbReference>
<dbReference type="STRING" id="634771.SAMN04488128_1011099"/>
<dbReference type="RefSeq" id="WP_078667722.1">
    <property type="nucleotide sequence ID" value="NZ_FUWZ01000001.1"/>
</dbReference>
<evidence type="ECO:0000259" key="2">
    <source>
        <dbReference type="Pfam" id="PF00561"/>
    </source>
</evidence>
<evidence type="ECO:0000256" key="1">
    <source>
        <dbReference type="ARBA" id="ARBA00022801"/>
    </source>
</evidence>
<name>A0A1T4MGL4_9BACT</name>
<dbReference type="InterPro" id="IPR000073">
    <property type="entry name" value="AB_hydrolase_1"/>
</dbReference>
<protein>
    <submittedName>
        <fullName evidence="3">Pimeloyl-ACP methyl ester carboxylesterase</fullName>
    </submittedName>
</protein>
<dbReference type="GO" id="GO:0016787">
    <property type="term" value="F:hydrolase activity"/>
    <property type="evidence" value="ECO:0007669"/>
    <property type="project" value="UniProtKB-KW"/>
</dbReference>
<dbReference type="Proteomes" id="UP000190367">
    <property type="component" value="Unassembled WGS sequence"/>
</dbReference>
<keyword evidence="1" id="KW-0378">Hydrolase</keyword>
<sequence length="283" mass="31308">MFKHLDITVHDRHLHVVTAGKQPAPAILLLHGYPQSWLAFEDLMKLLSKDYYVLAADLPGIGGSEDIGQYDKKTLATHLAALIISLGLSRVTVAGHDIGGMIAYAMLRQFPHLLDAAIIMSTAIPGVEPWEEIKRNPYIWHFAYFATPALPEAMIPGHEQLLCNYFYDTLAFNKYAVDDEKRQHYTRVYSNTNALNASLGWYRAFAGDEKEPAPEPTVALPVLYLRGDQEPGDLSTYTEGLKNSGCTHVTGVQISKSGHFTPEENPAGVAHAIHTFLGKNKPI</sequence>
<accession>A0A1T4MGL4</accession>
<dbReference type="Pfam" id="PF00561">
    <property type="entry name" value="Abhydrolase_1"/>
    <property type="match status" value="1"/>
</dbReference>
<dbReference type="EMBL" id="FUWZ01000001">
    <property type="protein sequence ID" value="SJZ65918.1"/>
    <property type="molecule type" value="Genomic_DNA"/>
</dbReference>
<dbReference type="InterPro" id="IPR029058">
    <property type="entry name" value="AB_hydrolase_fold"/>
</dbReference>
<evidence type="ECO:0000313" key="4">
    <source>
        <dbReference type="Proteomes" id="UP000190367"/>
    </source>
</evidence>
<dbReference type="PRINTS" id="PR00111">
    <property type="entry name" value="ABHYDROLASE"/>
</dbReference>
<keyword evidence="4" id="KW-1185">Reference proteome</keyword>
<dbReference type="InterPro" id="IPR000639">
    <property type="entry name" value="Epox_hydrolase-like"/>
</dbReference>
<dbReference type="Gene3D" id="3.40.50.1820">
    <property type="entry name" value="alpha/beta hydrolase"/>
    <property type="match status" value="1"/>
</dbReference>
<gene>
    <name evidence="3" type="ORF">SAMN04488128_1011099</name>
</gene>
<evidence type="ECO:0000313" key="3">
    <source>
        <dbReference type="EMBL" id="SJZ65918.1"/>
    </source>
</evidence>
<reference evidence="4" key="1">
    <citation type="submission" date="2017-02" db="EMBL/GenBank/DDBJ databases">
        <authorList>
            <person name="Varghese N."/>
            <person name="Submissions S."/>
        </authorList>
    </citation>
    <scope>NUCLEOTIDE SEQUENCE [LARGE SCALE GENOMIC DNA]</scope>
    <source>
        <strain evidence="4">DSM 22224</strain>
    </source>
</reference>
<dbReference type="OrthoDB" id="9773293at2"/>
<proteinExistence type="predicted"/>
<organism evidence="3 4">
    <name type="scientific">Chitinophaga eiseniae</name>
    <dbReference type="NCBI Taxonomy" id="634771"/>
    <lineage>
        <taxon>Bacteria</taxon>
        <taxon>Pseudomonadati</taxon>
        <taxon>Bacteroidota</taxon>
        <taxon>Chitinophagia</taxon>
        <taxon>Chitinophagales</taxon>
        <taxon>Chitinophagaceae</taxon>
        <taxon>Chitinophaga</taxon>
    </lineage>
</organism>